<evidence type="ECO:0000256" key="1">
    <source>
        <dbReference type="ARBA" id="ARBA00004651"/>
    </source>
</evidence>
<dbReference type="Gene3D" id="1.20.1560.10">
    <property type="entry name" value="ABC transporter type 1, transmembrane domain"/>
    <property type="match status" value="1"/>
</dbReference>
<dbReference type="SUPFAM" id="SSF52540">
    <property type="entry name" value="P-loop containing nucleoside triphosphate hydrolases"/>
    <property type="match status" value="1"/>
</dbReference>
<dbReference type="Pfam" id="PF06472">
    <property type="entry name" value="ABC_membrane_2"/>
    <property type="match status" value="1"/>
</dbReference>
<dbReference type="InterPro" id="IPR050835">
    <property type="entry name" value="ABC_transporter_sub-D"/>
</dbReference>
<feature type="transmembrane region" description="Helical" evidence="7">
    <location>
        <begin position="283"/>
        <end position="307"/>
    </location>
</feature>
<evidence type="ECO:0000256" key="7">
    <source>
        <dbReference type="SAM" id="Phobius"/>
    </source>
</evidence>
<evidence type="ECO:0000256" key="5">
    <source>
        <dbReference type="ARBA" id="ARBA00023136"/>
    </source>
</evidence>
<dbReference type="PROSITE" id="PS50893">
    <property type="entry name" value="ABC_TRANSPORTER_2"/>
    <property type="match status" value="1"/>
</dbReference>
<dbReference type="InterPro" id="IPR011527">
    <property type="entry name" value="ABC1_TM_dom"/>
</dbReference>
<dbReference type="GO" id="GO:0016887">
    <property type="term" value="F:ATP hydrolysis activity"/>
    <property type="evidence" value="ECO:0007669"/>
    <property type="project" value="InterPro"/>
</dbReference>
<accession>B8EQW0</accession>
<dbReference type="InterPro" id="IPR027417">
    <property type="entry name" value="P-loop_NTPase"/>
</dbReference>
<dbReference type="HOGENOM" id="CLU_007587_6_1_5"/>
<dbReference type="Proteomes" id="UP000002257">
    <property type="component" value="Chromosome"/>
</dbReference>
<dbReference type="RefSeq" id="WP_012589451.1">
    <property type="nucleotide sequence ID" value="NC_011666.1"/>
</dbReference>
<keyword evidence="5 7" id="KW-0472">Membrane</keyword>
<proteinExistence type="predicted"/>
<evidence type="ECO:0000256" key="2">
    <source>
        <dbReference type="ARBA" id="ARBA00022448"/>
    </source>
</evidence>
<dbReference type="PANTHER" id="PTHR11384:SF59">
    <property type="entry name" value="LYSOSOMAL COBALAMIN TRANSPORTER ABCD4"/>
    <property type="match status" value="1"/>
</dbReference>
<feature type="region of interest" description="Disordered" evidence="6">
    <location>
        <begin position="578"/>
        <end position="609"/>
    </location>
</feature>
<comment type="subcellular location">
    <subcellularLocation>
        <location evidence="1">Cell membrane</location>
        <topology evidence="1">Multi-pass membrane protein</topology>
    </subcellularLocation>
</comment>
<dbReference type="PROSITE" id="PS50929">
    <property type="entry name" value="ABC_TM1F"/>
    <property type="match status" value="1"/>
</dbReference>
<name>B8EQW0_METSB</name>
<dbReference type="Gene3D" id="3.40.50.300">
    <property type="entry name" value="P-loop containing nucleotide triphosphate hydrolases"/>
    <property type="match status" value="1"/>
</dbReference>
<feature type="transmembrane region" description="Helical" evidence="7">
    <location>
        <begin position="38"/>
        <end position="57"/>
    </location>
</feature>
<dbReference type="InterPro" id="IPR003439">
    <property type="entry name" value="ABC_transporter-like_ATP-bd"/>
</dbReference>
<evidence type="ECO:0000256" key="3">
    <source>
        <dbReference type="ARBA" id="ARBA00022692"/>
    </source>
</evidence>
<dbReference type="OrthoDB" id="9810134at2"/>
<feature type="domain" description="ABC transmembrane type-1" evidence="9">
    <location>
        <begin position="65"/>
        <end position="342"/>
    </location>
</feature>
<evidence type="ECO:0000256" key="6">
    <source>
        <dbReference type="SAM" id="MobiDB-lite"/>
    </source>
</evidence>
<dbReference type="AlphaFoldDB" id="B8EQW0"/>
<evidence type="ECO:0000313" key="11">
    <source>
        <dbReference type="Proteomes" id="UP000002257"/>
    </source>
</evidence>
<evidence type="ECO:0000313" key="10">
    <source>
        <dbReference type="EMBL" id="ACK49381.1"/>
    </source>
</evidence>
<dbReference type="PANTHER" id="PTHR11384">
    <property type="entry name" value="ATP-BINDING CASSETTE, SUB-FAMILY D MEMBER"/>
    <property type="match status" value="1"/>
</dbReference>
<dbReference type="GO" id="GO:0140359">
    <property type="term" value="F:ABC-type transporter activity"/>
    <property type="evidence" value="ECO:0007669"/>
    <property type="project" value="InterPro"/>
</dbReference>
<keyword evidence="2" id="KW-0813">Transport</keyword>
<dbReference type="SUPFAM" id="SSF90123">
    <property type="entry name" value="ABC transporter transmembrane region"/>
    <property type="match status" value="1"/>
</dbReference>
<dbReference type="eggNOG" id="COG4178">
    <property type="taxonomic scope" value="Bacteria"/>
</dbReference>
<feature type="transmembrane region" description="Helical" evidence="7">
    <location>
        <begin position="82"/>
        <end position="102"/>
    </location>
</feature>
<keyword evidence="11" id="KW-1185">Reference proteome</keyword>
<feature type="domain" description="ABC transporter" evidence="8">
    <location>
        <begin position="380"/>
        <end position="601"/>
    </location>
</feature>
<gene>
    <name evidence="10" type="ordered locus">Msil_0407</name>
</gene>
<keyword evidence="4 7" id="KW-1133">Transmembrane helix</keyword>
<feature type="transmembrane region" description="Helical" evidence="7">
    <location>
        <begin position="195"/>
        <end position="215"/>
    </location>
</feature>
<feature type="compositionally biased region" description="Polar residues" evidence="6">
    <location>
        <begin position="600"/>
        <end position="609"/>
    </location>
</feature>
<evidence type="ECO:0000256" key="4">
    <source>
        <dbReference type="ARBA" id="ARBA00022989"/>
    </source>
</evidence>
<evidence type="ECO:0000259" key="9">
    <source>
        <dbReference type="PROSITE" id="PS50929"/>
    </source>
</evidence>
<sequence length="609" mass="67549">MSQEDRNEGESSFRDEGFARQLLGMARSLMAAPERNQFLLLAFALCAVVGATAFGQIKLNAWNHPFYDALARKDMEEFLRQLWNFALIAGGLLILNVAQIWLNQMTKLKLRSRLTRNLIDLWLGPTRAFRLANAGEIGVNPDQRIHEDARHLVELTTDLGVGLLQATLLLICFIGVLWVLSEGVALTLFGYRADIPGYMVWAALLYSGAASWMSWRVGRPLIAINAERYSREADLRFALVRANERNDAIAFYGGEEDEKQRLRNELEPVLSIMRRLVSGVTRLTWVTAGYGWFTIVAPIVVAAPGFFSGDLSLGGLMMVVGAFNQVQLALRWFVDNFSVIADWRATMIRISMFRRALIELDSLGDKSGRIERVVNEADMIQFDDLRVSSASTCTRLSERHVTIKPGERILIIARSSAGRSNFFSAIAGLWPWGSGRISVPEPASMMFMSSRPYLPPGSLRTALAYPAPVSNFPEAAFAEALDRIGLSHLKPGLDSLRRWDRELGGDEQQSLHFARLLLHKPRWILINEALDALDEETRAIVLDIFTLELAGATVLNVGRPDTQNGFFSRVLHLIDDPGGERLAPRPEAPAIAASPGAPVATSTNASYPG</sequence>
<dbReference type="GO" id="GO:0005524">
    <property type="term" value="F:ATP binding"/>
    <property type="evidence" value="ECO:0007669"/>
    <property type="project" value="InterPro"/>
</dbReference>
<dbReference type="KEGG" id="msl:Msil_0407"/>
<evidence type="ECO:0000259" key="8">
    <source>
        <dbReference type="PROSITE" id="PS50893"/>
    </source>
</evidence>
<reference evidence="10 11" key="1">
    <citation type="journal article" date="2010" name="J. Bacteriol.">
        <title>Complete genome sequence of the aerobic facultative methanotroph Methylocella silvestris BL2.</title>
        <authorList>
            <person name="Chen Y."/>
            <person name="Crombie A."/>
            <person name="Rahman M.T."/>
            <person name="Dedysh S.N."/>
            <person name="Liesack W."/>
            <person name="Stott M.B."/>
            <person name="Alam M."/>
            <person name="Theisen A.R."/>
            <person name="Murrell J.C."/>
            <person name="Dunfield P.F."/>
        </authorList>
    </citation>
    <scope>NUCLEOTIDE SEQUENCE [LARGE SCALE GENOMIC DNA]</scope>
    <source>
        <strain evidence="11">DSM 15510 / CIP 108128 / LMG 27833 / NCIMB 13906 / BL2</strain>
    </source>
</reference>
<dbReference type="CDD" id="cd03223">
    <property type="entry name" value="ABCD_peroxisomal_ALDP"/>
    <property type="match status" value="1"/>
</dbReference>
<feature type="transmembrane region" description="Helical" evidence="7">
    <location>
        <begin position="159"/>
        <end position="180"/>
    </location>
</feature>
<organism evidence="10 11">
    <name type="scientific">Methylocella silvestris (strain DSM 15510 / CIP 108128 / LMG 27833 / NCIMB 13906 / BL2)</name>
    <dbReference type="NCBI Taxonomy" id="395965"/>
    <lineage>
        <taxon>Bacteria</taxon>
        <taxon>Pseudomonadati</taxon>
        <taxon>Pseudomonadota</taxon>
        <taxon>Alphaproteobacteria</taxon>
        <taxon>Hyphomicrobiales</taxon>
        <taxon>Beijerinckiaceae</taxon>
        <taxon>Methylocella</taxon>
    </lineage>
</organism>
<dbReference type="InterPro" id="IPR036640">
    <property type="entry name" value="ABC1_TM_sf"/>
</dbReference>
<dbReference type="GO" id="GO:0005886">
    <property type="term" value="C:plasma membrane"/>
    <property type="evidence" value="ECO:0007669"/>
    <property type="project" value="UniProtKB-SubCell"/>
</dbReference>
<dbReference type="STRING" id="395965.Msil_0407"/>
<dbReference type="EMBL" id="CP001280">
    <property type="protein sequence ID" value="ACK49381.1"/>
    <property type="molecule type" value="Genomic_DNA"/>
</dbReference>
<keyword evidence="3 7" id="KW-0812">Transmembrane</keyword>
<protein>
    <submittedName>
        <fullName evidence="10">ABC transporter domain protein</fullName>
    </submittedName>
</protein>